<evidence type="ECO:0000256" key="1">
    <source>
        <dbReference type="SAM" id="MobiDB-lite"/>
    </source>
</evidence>
<protein>
    <submittedName>
        <fullName evidence="2">Uncharacterized protein</fullName>
    </submittedName>
</protein>
<accession>A0A2P5YR31</accession>
<reference evidence="2 3" key="1">
    <citation type="submission" date="2015-01" db="EMBL/GenBank/DDBJ databases">
        <title>Genome of allotetraploid Gossypium barbadense reveals genomic plasticity and fiber elongation in cotton evolution.</title>
        <authorList>
            <person name="Chen X."/>
            <person name="Liu X."/>
            <person name="Zhao B."/>
            <person name="Zheng H."/>
            <person name="Hu Y."/>
            <person name="Lu G."/>
            <person name="Yang C."/>
            <person name="Chen J."/>
            <person name="Shan C."/>
            <person name="Zhang L."/>
            <person name="Zhou Y."/>
            <person name="Wang L."/>
            <person name="Guo W."/>
            <person name="Bai Y."/>
            <person name="Ruan J."/>
            <person name="Shangguan X."/>
            <person name="Mao Y."/>
            <person name="Jiang J."/>
            <person name="Zhu Y."/>
            <person name="Lei J."/>
            <person name="Kang H."/>
            <person name="Chen S."/>
            <person name="He X."/>
            <person name="Wang R."/>
            <person name="Wang Y."/>
            <person name="Chen J."/>
            <person name="Wang L."/>
            <person name="Yu S."/>
            <person name="Wang B."/>
            <person name="Wei J."/>
            <person name="Song S."/>
            <person name="Lu X."/>
            <person name="Gao Z."/>
            <person name="Gu W."/>
            <person name="Deng X."/>
            <person name="Ma D."/>
            <person name="Wang S."/>
            <person name="Liang W."/>
            <person name="Fang L."/>
            <person name="Cai C."/>
            <person name="Zhu X."/>
            <person name="Zhou B."/>
            <person name="Zhang Y."/>
            <person name="Chen Z."/>
            <person name="Xu S."/>
            <person name="Zhu R."/>
            <person name="Wang S."/>
            <person name="Zhang T."/>
            <person name="Zhao G."/>
        </authorList>
    </citation>
    <scope>NUCLEOTIDE SEQUENCE [LARGE SCALE GENOMIC DNA]</scope>
    <source>
        <strain evidence="3">cv. Xinhai21</strain>
        <tissue evidence="2">Leaf</tissue>
    </source>
</reference>
<dbReference type="Proteomes" id="UP000239757">
    <property type="component" value="Unassembled WGS sequence"/>
</dbReference>
<evidence type="ECO:0000313" key="3">
    <source>
        <dbReference type="Proteomes" id="UP000239757"/>
    </source>
</evidence>
<organism evidence="2 3">
    <name type="scientific">Gossypium barbadense</name>
    <name type="common">Sea Island cotton</name>
    <name type="synonym">Hibiscus barbadensis</name>
    <dbReference type="NCBI Taxonomy" id="3634"/>
    <lineage>
        <taxon>Eukaryota</taxon>
        <taxon>Viridiplantae</taxon>
        <taxon>Streptophyta</taxon>
        <taxon>Embryophyta</taxon>
        <taxon>Tracheophyta</taxon>
        <taxon>Spermatophyta</taxon>
        <taxon>Magnoliopsida</taxon>
        <taxon>eudicotyledons</taxon>
        <taxon>Gunneridae</taxon>
        <taxon>Pentapetalae</taxon>
        <taxon>rosids</taxon>
        <taxon>malvids</taxon>
        <taxon>Malvales</taxon>
        <taxon>Malvaceae</taxon>
        <taxon>Malvoideae</taxon>
        <taxon>Gossypium</taxon>
    </lineage>
</organism>
<sequence length="105" mass="12338">MVTTPKASPTFPEREGHEPPLPKTPVLSWSLVLTSPPPSTTHRYHSVVYCWSWVSTTQDVLNLVVYWDIWFSRGKFNGSFISMFWRNLITRRDVRFQDGQRVRKV</sequence>
<dbReference type="AlphaFoldDB" id="A0A2P5YR31"/>
<evidence type="ECO:0000313" key="2">
    <source>
        <dbReference type="EMBL" id="PPS18067.1"/>
    </source>
</evidence>
<feature type="region of interest" description="Disordered" evidence="1">
    <location>
        <begin position="1"/>
        <end position="23"/>
    </location>
</feature>
<name>A0A2P5YR31_GOSBA</name>
<gene>
    <name evidence="2" type="ORF">GOBAR_AA02511</name>
</gene>
<dbReference type="EMBL" id="KZ662873">
    <property type="protein sequence ID" value="PPS18067.1"/>
    <property type="molecule type" value="Genomic_DNA"/>
</dbReference>
<proteinExistence type="predicted"/>